<evidence type="ECO:0000313" key="7">
    <source>
        <dbReference type="Proteomes" id="UP001279660"/>
    </source>
</evidence>
<evidence type="ECO:0000256" key="4">
    <source>
        <dbReference type="ARBA" id="ARBA00041694"/>
    </source>
</evidence>
<comment type="caution">
    <text evidence="6">The sequence shown here is derived from an EMBL/GenBank/DDBJ whole genome shotgun (WGS) entry which is preliminary data.</text>
</comment>
<evidence type="ECO:0000313" key="6">
    <source>
        <dbReference type="EMBL" id="MDX5985275.1"/>
    </source>
</evidence>
<evidence type="ECO:0000256" key="3">
    <source>
        <dbReference type="ARBA" id="ARBA00022842"/>
    </source>
</evidence>
<name>A0ABU4PTI0_9SPHN</name>
<dbReference type="GO" id="GO:0008441">
    <property type="term" value="F:3'(2'),5'-bisphosphate nucleotidase activity"/>
    <property type="evidence" value="ECO:0007669"/>
    <property type="project" value="UniProtKB-EC"/>
</dbReference>
<dbReference type="SUPFAM" id="SSF56655">
    <property type="entry name" value="Carbohydrate phosphatase"/>
    <property type="match status" value="1"/>
</dbReference>
<protein>
    <recommendedName>
        <fullName evidence="4">3'(2'),5-bisphosphonucleoside 3'(2')-phosphohydrolase</fullName>
    </recommendedName>
    <alternativeName>
        <fullName evidence="5">DPNPase</fullName>
    </alternativeName>
</protein>
<evidence type="ECO:0000256" key="5">
    <source>
        <dbReference type="ARBA" id="ARBA00042530"/>
    </source>
</evidence>
<dbReference type="Gene3D" id="3.40.190.80">
    <property type="match status" value="1"/>
</dbReference>
<keyword evidence="2" id="KW-0479">Metal-binding</keyword>
<keyword evidence="3" id="KW-0460">Magnesium</keyword>
<accession>A0ABU4PTI0</accession>
<dbReference type="PANTHER" id="PTHR43028">
    <property type="entry name" value="3'(2'),5'-BISPHOSPHATE NUCLEOTIDASE 1"/>
    <property type="match status" value="1"/>
</dbReference>
<dbReference type="PRINTS" id="PR00377">
    <property type="entry name" value="IMPHPHTASES"/>
</dbReference>
<organism evidence="6 7">
    <name type="scientific">Sphingomonas echinoides</name>
    <dbReference type="NCBI Taxonomy" id="59803"/>
    <lineage>
        <taxon>Bacteria</taxon>
        <taxon>Pseudomonadati</taxon>
        <taxon>Pseudomonadota</taxon>
        <taxon>Alphaproteobacteria</taxon>
        <taxon>Sphingomonadales</taxon>
        <taxon>Sphingomonadaceae</taxon>
        <taxon>Sphingomonas</taxon>
    </lineage>
</organism>
<reference evidence="6 7" key="1">
    <citation type="submission" date="2023-11" db="EMBL/GenBank/DDBJ databases">
        <title>MicrobeMod: A computational toolkit for identifying prokaryotic methylation and restriction-modification with nanopore sequencing.</title>
        <authorList>
            <person name="Crits-Christoph A."/>
            <person name="Kang S.C."/>
            <person name="Lee H."/>
            <person name="Ostrov N."/>
        </authorList>
    </citation>
    <scope>NUCLEOTIDE SEQUENCE [LARGE SCALE GENOMIC DNA]</scope>
    <source>
        <strain evidence="6 7">ATCC 14820</strain>
    </source>
</reference>
<keyword evidence="6" id="KW-0378">Hydrolase</keyword>
<comment type="catalytic activity">
    <reaction evidence="1">
        <text>adenosine 3',5'-bisphosphate + H2O = AMP + phosphate</text>
        <dbReference type="Rhea" id="RHEA:10040"/>
        <dbReference type="ChEBI" id="CHEBI:15377"/>
        <dbReference type="ChEBI" id="CHEBI:43474"/>
        <dbReference type="ChEBI" id="CHEBI:58343"/>
        <dbReference type="ChEBI" id="CHEBI:456215"/>
        <dbReference type="EC" id="3.1.3.7"/>
    </reaction>
</comment>
<dbReference type="Proteomes" id="UP001279660">
    <property type="component" value="Unassembled WGS sequence"/>
</dbReference>
<evidence type="ECO:0000256" key="2">
    <source>
        <dbReference type="ARBA" id="ARBA00022723"/>
    </source>
</evidence>
<dbReference type="CDD" id="cd01638">
    <property type="entry name" value="CysQ"/>
    <property type="match status" value="1"/>
</dbReference>
<proteinExistence type="predicted"/>
<gene>
    <name evidence="6" type="ORF">SIL82_13530</name>
</gene>
<keyword evidence="7" id="KW-1185">Reference proteome</keyword>
<evidence type="ECO:0000256" key="1">
    <source>
        <dbReference type="ARBA" id="ARBA00001625"/>
    </source>
</evidence>
<dbReference type="InterPro" id="IPR050725">
    <property type="entry name" value="CysQ/Inositol_MonoPase"/>
</dbReference>
<sequence length="256" mass="26815">MESRPLSPQTDAQLARDVALAAGALLIELCKAGACADNELGDRGDAEANALILDLLHSARPGDFILSEEAQDDPARCGARRVWIVDPLDGTREFRERRADWAVHIGLAIDGVAVTGAVSLPATGRVFATDDSFPSLPPAPAQPRMVVSRTRAHPLVLRVAAAIGAELVPMGSAGAKAMAVVQGDAEIYLHTGGQYEWDNCAPVAVAHAAGLHASRIDGAPLRYNCENPLLPDLLICRPDYAQAVLAAVAAENPTPG</sequence>
<dbReference type="Pfam" id="PF00459">
    <property type="entry name" value="Inositol_P"/>
    <property type="match status" value="2"/>
</dbReference>
<dbReference type="PANTHER" id="PTHR43028:SF5">
    <property type="entry name" value="3'(2'),5'-BISPHOSPHATE NUCLEOTIDASE 1"/>
    <property type="match status" value="1"/>
</dbReference>
<dbReference type="InterPro" id="IPR020583">
    <property type="entry name" value="Inositol_monoP_metal-BS"/>
</dbReference>
<dbReference type="InterPro" id="IPR000760">
    <property type="entry name" value="Inositol_monophosphatase-like"/>
</dbReference>
<dbReference type="EMBL" id="JAWXXV010000001">
    <property type="protein sequence ID" value="MDX5985275.1"/>
    <property type="molecule type" value="Genomic_DNA"/>
</dbReference>
<dbReference type="PROSITE" id="PS00629">
    <property type="entry name" value="IMP_1"/>
    <property type="match status" value="1"/>
</dbReference>
<dbReference type="Gene3D" id="3.30.540.10">
    <property type="entry name" value="Fructose-1,6-Bisphosphatase, subunit A, domain 1"/>
    <property type="match status" value="1"/>
</dbReference>